<name>A0A1H6E191_9ACTN</name>
<dbReference type="Gene3D" id="2.40.10.480">
    <property type="match status" value="1"/>
</dbReference>
<dbReference type="InterPro" id="IPR018391">
    <property type="entry name" value="PQQ_b-propeller_rpt"/>
</dbReference>
<evidence type="ECO:0000313" key="6">
    <source>
        <dbReference type="EMBL" id="SEG91297.1"/>
    </source>
</evidence>
<keyword evidence="7" id="KW-1185">Reference proteome</keyword>
<dbReference type="Pfam" id="PF13360">
    <property type="entry name" value="PQQ_2"/>
    <property type="match status" value="2"/>
</dbReference>
<dbReference type="AlphaFoldDB" id="A0A1H6E191"/>
<dbReference type="PROSITE" id="PS50011">
    <property type="entry name" value="PROTEIN_KINASE_DOM"/>
    <property type="match status" value="1"/>
</dbReference>
<keyword evidence="1 3" id="KW-0547">Nucleotide-binding</keyword>
<evidence type="ECO:0000256" key="4">
    <source>
        <dbReference type="SAM" id="MobiDB-lite"/>
    </source>
</evidence>
<keyword evidence="6" id="KW-0418">Kinase</keyword>
<dbReference type="CDD" id="cd14014">
    <property type="entry name" value="STKc_PknB_like"/>
    <property type="match status" value="1"/>
</dbReference>
<reference evidence="6 7" key="1">
    <citation type="submission" date="2016-10" db="EMBL/GenBank/DDBJ databases">
        <authorList>
            <person name="de Groot N.N."/>
        </authorList>
    </citation>
    <scope>NUCLEOTIDE SEQUENCE [LARGE SCALE GENOMIC DNA]</scope>
    <source>
        <strain evidence="6 7">CGMCC 4.2023</strain>
    </source>
</reference>
<dbReference type="Pfam" id="PF00069">
    <property type="entry name" value="Pkinase"/>
    <property type="match status" value="1"/>
</dbReference>
<gene>
    <name evidence="6" type="ORF">SAMN05216223_12374</name>
</gene>
<evidence type="ECO:0000256" key="1">
    <source>
        <dbReference type="ARBA" id="ARBA00022741"/>
    </source>
</evidence>
<keyword evidence="6" id="KW-0808">Transferase</keyword>
<sequence length="796" mass="82034">MWAGRAVFDILEPEDPRQVGRYRIVARIGAGGMGQVYLGRSPGGRPVALKVVRPELARDGEFRRRFAREVTAARRVNGAFTAGVVDADPEGSPAWLATVYVSGVSLGEAVSGHGPWAAGPVLALGAGLAEALEAIHAAGVVHRDLKPSNVLLASDGPRVIDFGISTASEASALTHTGMTIGTPGFMSPEQLTGGSIGPASDVFALGAVLAYTAAGVGPFGSGTPHALHFRAVYEQPDLGALPPGLREIVAACLAKEPDRRPTVADLLHRMAAPAGAEAAEATLSLTASDWMPDPVNRLVLARTATALPRAPGRIPDPAPPAAPTPTAPDVPAVPPGPTSDAVPAPPAPPGISSSPTAPAGADPATAGPRMDEAPTRTADHPAGGGIGRSEPAHEPADPEPLVHSYPAGTPPPMTRRGALLALTGTALAAGAVVAVWKTSDGGSGSVGSPSAVGSSARRPVRTTPPPHRNPGEQIWAFTSGGEVHTSATVANGMVYFGSNDQSVYAVDAATGKQRWAVPTGNVVYSTPAVANGVLYVGTADNGLWALDAATGKKRWTFHTESLVNSSPALAAGVLYIGCDDERLYAVDAETGKQRWNFRCKKDGMVDEAPVVVNGTVYFGSDDNSLYALDATTGKKRWAFTTGDSVDLRPVVAGGRVYASSDRLYAVDAATGKQHWALTGQKYKIPGAGYRHFGAPTVAGGVVYVGDEIQYVFALDAATGKKRWTFDTGNSVLSAPTVAGGVVYVGSDAKNLYALDAVSGKKRWAFPTDAEVQVSPRVSGGVVYVGSNDYKVYAIQT</sequence>
<dbReference type="InterPro" id="IPR002372">
    <property type="entry name" value="PQQ_rpt_dom"/>
</dbReference>
<dbReference type="Gene3D" id="3.30.200.20">
    <property type="entry name" value="Phosphorylase Kinase, domain 1"/>
    <property type="match status" value="1"/>
</dbReference>
<dbReference type="InterPro" id="IPR008271">
    <property type="entry name" value="Ser/Thr_kinase_AS"/>
</dbReference>
<dbReference type="PROSITE" id="PS00108">
    <property type="entry name" value="PROTEIN_KINASE_ST"/>
    <property type="match status" value="1"/>
</dbReference>
<accession>A0A1H6E191</accession>
<keyword evidence="2 3" id="KW-0067">ATP-binding</keyword>
<dbReference type="SUPFAM" id="SSF50998">
    <property type="entry name" value="Quinoprotein alcohol dehydrogenase-like"/>
    <property type="match status" value="2"/>
</dbReference>
<dbReference type="SMART" id="SM00220">
    <property type="entry name" value="S_TKc"/>
    <property type="match status" value="1"/>
</dbReference>
<feature type="compositionally biased region" description="Pro residues" evidence="4">
    <location>
        <begin position="314"/>
        <end position="349"/>
    </location>
</feature>
<feature type="region of interest" description="Disordered" evidence="4">
    <location>
        <begin position="439"/>
        <end position="471"/>
    </location>
</feature>
<organism evidence="6 7">
    <name type="scientific">Actinacidiphila yanglinensis</name>
    <dbReference type="NCBI Taxonomy" id="310779"/>
    <lineage>
        <taxon>Bacteria</taxon>
        <taxon>Bacillati</taxon>
        <taxon>Actinomycetota</taxon>
        <taxon>Actinomycetes</taxon>
        <taxon>Kitasatosporales</taxon>
        <taxon>Streptomycetaceae</taxon>
        <taxon>Actinacidiphila</taxon>
    </lineage>
</organism>
<dbReference type="InterPro" id="IPR011009">
    <property type="entry name" value="Kinase-like_dom_sf"/>
</dbReference>
<feature type="region of interest" description="Disordered" evidence="4">
    <location>
        <begin position="309"/>
        <end position="412"/>
    </location>
</feature>
<evidence type="ECO:0000313" key="7">
    <source>
        <dbReference type="Proteomes" id="UP000236754"/>
    </source>
</evidence>
<evidence type="ECO:0000256" key="2">
    <source>
        <dbReference type="ARBA" id="ARBA00022840"/>
    </source>
</evidence>
<dbReference type="GO" id="GO:0004674">
    <property type="term" value="F:protein serine/threonine kinase activity"/>
    <property type="evidence" value="ECO:0007669"/>
    <property type="project" value="UniProtKB-KW"/>
</dbReference>
<proteinExistence type="predicted"/>
<feature type="binding site" evidence="3">
    <location>
        <position position="50"/>
    </location>
    <ligand>
        <name>ATP</name>
        <dbReference type="ChEBI" id="CHEBI:30616"/>
    </ligand>
</feature>
<dbReference type="PANTHER" id="PTHR34512:SF30">
    <property type="entry name" value="OUTER MEMBRANE PROTEIN ASSEMBLY FACTOR BAMB"/>
    <property type="match status" value="1"/>
</dbReference>
<evidence type="ECO:0000256" key="3">
    <source>
        <dbReference type="PROSITE-ProRule" id="PRU10141"/>
    </source>
</evidence>
<dbReference type="PROSITE" id="PS00107">
    <property type="entry name" value="PROTEIN_KINASE_ATP"/>
    <property type="match status" value="1"/>
</dbReference>
<dbReference type="PANTHER" id="PTHR34512">
    <property type="entry name" value="CELL SURFACE PROTEIN"/>
    <property type="match status" value="1"/>
</dbReference>
<dbReference type="InterPro" id="IPR011047">
    <property type="entry name" value="Quinoprotein_ADH-like_sf"/>
</dbReference>
<protein>
    <submittedName>
        <fullName evidence="6">Serine/threonine protein kinase</fullName>
    </submittedName>
</protein>
<keyword evidence="6" id="KW-0723">Serine/threonine-protein kinase</keyword>
<evidence type="ECO:0000259" key="5">
    <source>
        <dbReference type="PROSITE" id="PS50011"/>
    </source>
</evidence>
<feature type="compositionally biased region" description="Low complexity" evidence="4">
    <location>
        <begin position="446"/>
        <end position="457"/>
    </location>
</feature>
<dbReference type="Gene3D" id="1.10.510.10">
    <property type="entry name" value="Transferase(Phosphotransferase) domain 1"/>
    <property type="match status" value="1"/>
</dbReference>
<feature type="compositionally biased region" description="Basic and acidic residues" evidence="4">
    <location>
        <begin position="369"/>
        <end position="379"/>
    </location>
</feature>
<dbReference type="SUPFAM" id="SSF56112">
    <property type="entry name" value="Protein kinase-like (PK-like)"/>
    <property type="match status" value="1"/>
</dbReference>
<dbReference type="InterPro" id="IPR015943">
    <property type="entry name" value="WD40/YVTN_repeat-like_dom_sf"/>
</dbReference>
<dbReference type="InterPro" id="IPR017441">
    <property type="entry name" value="Protein_kinase_ATP_BS"/>
</dbReference>
<dbReference type="SMART" id="SM00564">
    <property type="entry name" value="PQQ"/>
    <property type="match status" value="8"/>
</dbReference>
<dbReference type="GO" id="GO:0005524">
    <property type="term" value="F:ATP binding"/>
    <property type="evidence" value="ECO:0007669"/>
    <property type="project" value="UniProtKB-UniRule"/>
</dbReference>
<dbReference type="InterPro" id="IPR000719">
    <property type="entry name" value="Prot_kinase_dom"/>
</dbReference>
<dbReference type="Proteomes" id="UP000236754">
    <property type="component" value="Unassembled WGS sequence"/>
</dbReference>
<feature type="domain" description="Protein kinase" evidence="5">
    <location>
        <begin position="22"/>
        <end position="271"/>
    </location>
</feature>
<dbReference type="Gene3D" id="2.130.10.10">
    <property type="entry name" value="YVTN repeat-like/Quinoprotein amine dehydrogenase"/>
    <property type="match status" value="2"/>
</dbReference>
<dbReference type="EMBL" id="FNVU01000023">
    <property type="protein sequence ID" value="SEG91297.1"/>
    <property type="molecule type" value="Genomic_DNA"/>
</dbReference>
<feature type="compositionally biased region" description="Low complexity" evidence="4">
    <location>
        <begin position="350"/>
        <end position="368"/>
    </location>
</feature>